<evidence type="ECO:0000256" key="6">
    <source>
        <dbReference type="ARBA" id="ARBA00022692"/>
    </source>
</evidence>
<comment type="subunit">
    <text evidence="15">Component of the PEX2-PEX10-PEX12 retrotranslocation channel, composed of PEX2, PEX10 and PEX12.</text>
</comment>
<dbReference type="SMART" id="SM00184">
    <property type="entry name" value="RING"/>
    <property type="match status" value="1"/>
</dbReference>
<evidence type="ECO:0000256" key="13">
    <source>
        <dbReference type="ARBA" id="ARBA00023140"/>
    </source>
</evidence>
<dbReference type="EMBL" id="FO082054">
    <property type="protein sequence ID" value="CCE88398.1"/>
    <property type="molecule type" value="Genomic_DNA"/>
</dbReference>
<dbReference type="InterPro" id="IPR013083">
    <property type="entry name" value="Znf_RING/FYVE/PHD"/>
</dbReference>
<evidence type="ECO:0000256" key="1">
    <source>
        <dbReference type="ARBA" id="ARBA00004585"/>
    </source>
</evidence>
<dbReference type="PIRSF" id="PIRSF038074">
    <property type="entry name" value="Peroxisome_assembly_p12"/>
    <property type="match status" value="1"/>
</dbReference>
<evidence type="ECO:0000256" key="3">
    <source>
        <dbReference type="ARBA" id="ARBA00008704"/>
    </source>
</evidence>
<keyword evidence="13" id="KW-0576">Peroxisome</keyword>
<sequence length="435" mass="50726">MEYYSSLDSSQLNADVPTLFEIISSNQLESLLSPSLRYVLVHYANRFPHLLLKVVNNFDELNLFLRTFVEWYFIKYWQGSFTENFYGLKRVSHTPLAEEKYQTKKVSELIPSLIEERRKLSSIQVLASVFEITGTAYLTEKFNYWYDIWYPMYITKQLETNKDDVWKKKVKLKAKIFFVKYYPLVLGAFRAGNLISTLSFLGGKSYSPSLITLLFRINYARLNQYDYSSHDHKIKDKRNHKNRVSPPSNLSIVIRILQRYFAMPSWKVIKLLLGTFFPAAIFTLKFLEWYNNTNFAQKIAQTQGNTLKSILPTPSSILKYDSRKKKKGYQSSEDCPLCKEKISNPAVIETGYVFCYSCIYDYLSKSHKIVAATRNLKTNDDENKTDENIASEQEQSHIDLELGGRCPITGKKLLGCRWNTLKGEWEIEGIRRLIL</sequence>
<dbReference type="InParanoid" id="G8YM02"/>
<evidence type="ECO:0000256" key="7">
    <source>
        <dbReference type="ARBA" id="ARBA00022723"/>
    </source>
</evidence>
<evidence type="ECO:0000256" key="8">
    <source>
        <dbReference type="ARBA" id="ARBA00022771"/>
    </source>
</evidence>
<evidence type="ECO:0000256" key="15">
    <source>
        <dbReference type="ARBA" id="ARBA00034505"/>
    </source>
</evidence>
<dbReference type="STRING" id="559304.G8YM02"/>
<dbReference type="GO" id="GO:0008270">
    <property type="term" value="F:zinc ion binding"/>
    <property type="evidence" value="ECO:0007669"/>
    <property type="project" value="UniProtKB-KW"/>
</dbReference>
<keyword evidence="12" id="KW-0472">Membrane</keyword>
<dbReference type="SUPFAM" id="SSF57850">
    <property type="entry name" value="RING/U-box"/>
    <property type="match status" value="1"/>
</dbReference>
<dbReference type="FunCoup" id="G8YM02">
    <property type="interactions" value="901"/>
</dbReference>
<keyword evidence="8" id="KW-0863">Zinc-finger</keyword>
<dbReference type="GO" id="GO:0004842">
    <property type="term" value="F:ubiquitin-protein transferase activity"/>
    <property type="evidence" value="ECO:0007669"/>
    <property type="project" value="TreeGrafter"/>
</dbReference>
<dbReference type="GO" id="GO:1990429">
    <property type="term" value="C:peroxisomal importomer complex"/>
    <property type="evidence" value="ECO:0007669"/>
    <property type="project" value="TreeGrafter"/>
</dbReference>
<gene>
    <name evidence="17" type="primary">Piso0_001903</name>
    <name evidence="17" type="ORF">GNLVRS01_PISO0F00423g</name>
</gene>
<keyword evidence="18" id="KW-1185">Reference proteome</keyword>
<name>G8YM02_PICSO</name>
<comment type="subcellular location">
    <subcellularLocation>
        <location evidence="1">Peroxisome membrane</location>
        <topology evidence="1">Multi-pass membrane protein</topology>
    </subcellularLocation>
</comment>
<dbReference type="OMA" id="QHYLARC"/>
<dbReference type="Pfam" id="PF13445">
    <property type="entry name" value="zf-RING_UBOX"/>
    <property type="match status" value="1"/>
</dbReference>
<dbReference type="OrthoDB" id="107372at2759"/>
<evidence type="ECO:0000256" key="10">
    <source>
        <dbReference type="ARBA" id="ARBA00022927"/>
    </source>
</evidence>
<evidence type="ECO:0000256" key="4">
    <source>
        <dbReference type="ARBA" id="ARBA00018980"/>
    </source>
</evidence>
<keyword evidence="6" id="KW-0812">Transmembrane</keyword>
<keyword evidence="5" id="KW-0813">Transport</keyword>
<evidence type="ECO:0000256" key="11">
    <source>
        <dbReference type="ARBA" id="ARBA00022989"/>
    </source>
</evidence>
<dbReference type="InterPro" id="IPR027370">
    <property type="entry name" value="Znf-RING_euk"/>
</dbReference>
<dbReference type="Gene3D" id="3.30.40.10">
    <property type="entry name" value="Zinc/RING finger domain, C3HC4 (zinc finger)"/>
    <property type="match status" value="1"/>
</dbReference>
<dbReference type="GO" id="GO:0005778">
    <property type="term" value="C:peroxisomal membrane"/>
    <property type="evidence" value="ECO:0007669"/>
    <property type="project" value="UniProtKB-SubCell"/>
</dbReference>
<evidence type="ECO:0000256" key="12">
    <source>
        <dbReference type="ARBA" id="ARBA00023136"/>
    </source>
</evidence>
<dbReference type="Pfam" id="PF04757">
    <property type="entry name" value="Pex2_Pex12"/>
    <property type="match status" value="1"/>
</dbReference>
<dbReference type="InterPro" id="IPR006845">
    <property type="entry name" value="Pex_N"/>
</dbReference>
<dbReference type="GO" id="GO:0006513">
    <property type="term" value="P:protein monoubiquitination"/>
    <property type="evidence" value="ECO:0007669"/>
    <property type="project" value="TreeGrafter"/>
</dbReference>
<dbReference type="eggNOG" id="KOG0826">
    <property type="taxonomic scope" value="Eukaryota"/>
</dbReference>
<dbReference type="InterPro" id="IPR001841">
    <property type="entry name" value="Znf_RING"/>
</dbReference>
<keyword evidence="9" id="KW-0862">Zinc</keyword>
<feature type="domain" description="RING-type" evidence="16">
    <location>
        <begin position="335"/>
        <end position="409"/>
    </location>
</feature>
<proteinExistence type="inferred from homology"/>
<evidence type="ECO:0000256" key="14">
    <source>
        <dbReference type="ARBA" id="ARBA00029692"/>
    </source>
</evidence>
<comment type="pathway">
    <text evidence="2">Protein modification; protein ubiquitination.</text>
</comment>
<evidence type="ECO:0000313" key="17">
    <source>
        <dbReference type="EMBL" id="CCE88398.1"/>
    </source>
</evidence>
<accession>G8YM02</accession>
<organism evidence="17 18">
    <name type="scientific">Pichia sorbitophila (strain ATCC MYA-4447 / BCRC 22081 / CBS 7064 / NBRC 10061 / NRRL Y-12695)</name>
    <name type="common">Hybrid yeast</name>
    <dbReference type="NCBI Taxonomy" id="559304"/>
    <lineage>
        <taxon>Eukaryota</taxon>
        <taxon>Fungi</taxon>
        <taxon>Dikarya</taxon>
        <taxon>Ascomycota</taxon>
        <taxon>Saccharomycotina</taxon>
        <taxon>Pichiomycetes</taxon>
        <taxon>Debaryomycetaceae</taxon>
        <taxon>Millerozyma</taxon>
    </lineage>
</organism>
<evidence type="ECO:0000259" key="16">
    <source>
        <dbReference type="SMART" id="SM00184"/>
    </source>
</evidence>
<keyword evidence="11" id="KW-1133">Transmembrane helix</keyword>
<evidence type="ECO:0000256" key="5">
    <source>
        <dbReference type="ARBA" id="ARBA00022448"/>
    </source>
</evidence>
<protein>
    <recommendedName>
        <fullName evidence="4">Peroxisome assembly protein 12</fullName>
    </recommendedName>
    <alternativeName>
        <fullName evidence="14">Peroxin-12</fullName>
    </alternativeName>
</protein>
<dbReference type="PANTHER" id="PTHR12888">
    <property type="entry name" value="PEROXISOME ASSEMBLY PROTEIN 12 PEROXIN-12"/>
    <property type="match status" value="1"/>
</dbReference>
<evidence type="ECO:0000256" key="9">
    <source>
        <dbReference type="ARBA" id="ARBA00022833"/>
    </source>
</evidence>
<evidence type="ECO:0000256" key="2">
    <source>
        <dbReference type="ARBA" id="ARBA00004906"/>
    </source>
</evidence>
<comment type="similarity">
    <text evidence="3">Belongs to the pex2/pex10/pex12 family.</text>
</comment>
<dbReference type="GO" id="GO:0016562">
    <property type="term" value="P:protein import into peroxisome matrix, receptor recycling"/>
    <property type="evidence" value="ECO:0007669"/>
    <property type="project" value="UniProtKB-ARBA"/>
</dbReference>
<reference evidence="17 18" key="1">
    <citation type="journal article" date="2012" name="G3 (Bethesda)">
        <title>Pichia sorbitophila, an interspecies yeast hybrid reveals early steps of genome resolution following polyploidization.</title>
        <authorList>
            <person name="Leh Louis V."/>
            <person name="Despons L."/>
            <person name="Friedrich A."/>
            <person name="Martin T."/>
            <person name="Durrens P."/>
            <person name="Casaregola S."/>
            <person name="Neuveglise C."/>
            <person name="Fairhead C."/>
            <person name="Marck C."/>
            <person name="Cruz J.A."/>
            <person name="Straub M.L."/>
            <person name="Kugler V."/>
            <person name="Sacerdot C."/>
            <person name="Uzunov Z."/>
            <person name="Thierry A."/>
            <person name="Weiss S."/>
            <person name="Bleykasten C."/>
            <person name="De Montigny J."/>
            <person name="Jacques N."/>
            <person name="Jung P."/>
            <person name="Lemaire M."/>
            <person name="Mallet S."/>
            <person name="Morel G."/>
            <person name="Richard G.F."/>
            <person name="Sarkar A."/>
            <person name="Savel G."/>
            <person name="Schacherer J."/>
            <person name="Seret M.L."/>
            <person name="Talla E."/>
            <person name="Samson G."/>
            <person name="Jubin C."/>
            <person name="Poulain J."/>
            <person name="Vacherie B."/>
            <person name="Barbe V."/>
            <person name="Pelletier E."/>
            <person name="Sherman D.J."/>
            <person name="Westhof E."/>
            <person name="Weissenbach J."/>
            <person name="Baret P.V."/>
            <person name="Wincker P."/>
            <person name="Gaillardin C."/>
            <person name="Dujon B."/>
            <person name="Souciet J.L."/>
        </authorList>
    </citation>
    <scope>NUCLEOTIDE SEQUENCE [LARGE SCALE GENOMIC DNA]</scope>
    <source>
        <strain evidence="18">ATCC MYA-4447 / BCRC 22081 / CBS 7064 / NBRC 10061 / NRRL Y-12695</strain>
    </source>
</reference>
<dbReference type="AlphaFoldDB" id="G8YM02"/>
<dbReference type="InterPro" id="IPR017375">
    <property type="entry name" value="PEX12"/>
</dbReference>
<dbReference type="PANTHER" id="PTHR12888:SF0">
    <property type="entry name" value="PEROXISOME ASSEMBLY PROTEIN 12"/>
    <property type="match status" value="1"/>
</dbReference>
<keyword evidence="10" id="KW-0653">Protein transport</keyword>
<dbReference type="HOGENOM" id="CLU_031067_0_0_1"/>
<keyword evidence="7" id="KW-0479">Metal-binding</keyword>
<evidence type="ECO:0000313" key="18">
    <source>
        <dbReference type="Proteomes" id="UP000005222"/>
    </source>
</evidence>
<dbReference type="Proteomes" id="UP000005222">
    <property type="component" value="Chromosome F"/>
</dbReference>